<gene>
    <name evidence="6" type="ORF">KCG45_04865</name>
</gene>
<evidence type="ECO:0000256" key="2">
    <source>
        <dbReference type="ARBA" id="ARBA00022692"/>
    </source>
</evidence>
<keyword evidence="5" id="KW-1003">Cell membrane</keyword>
<organism evidence="6 7">
    <name type="scientific">Erythrobacter ani</name>
    <dbReference type="NCBI Taxonomy" id="2827235"/>
    <lineage>
        <taxon>Bacteria</taxon>
        <taxon>Pseudomonadati</taxon>
        <taxon>Pseudomonadota</taxon>
        <taxon>Alphaproteobacteria</taxon>
        <taxon>Sphingomonadales</taxon>
        <taxon>Erythrobacteraceae</taxon>
        <taxon>Erythrobacter/Porphyrobacter group</taxon>
        <taxon>Erythrobacter</taxon>
    </lineage>
</organism>
<feature type="transmembrane region" description="Helical" evidence="5">
    <location>
        <begin position="139"/>
        <end position="158"/>
    </location>
</feature>
<feature type="transmembrane region" description="Helical" evidence="5">
    <location>
        <begin position="230"/>
        <end position="250"/>
    </location>
</feature>
<feature type="transmembrane region" description="Helical" evidence="5">
    <location>
        <begin position="12"/>
        <end position="44"/>
    </location>
</feature>
<evidence type="ECO:0000256" key="3">
    <source>
        <dbReference type="ARBA" id="ARBA00022989"/>
    </source>
</evidence>
<reference evidence="6 7" key="1">
    <citation type="submission" date="2021-04" db="EMBL/GenBank/DDBJ databases">
        <authorList>
            <person name="Pira H."/>
            <person name="Risdian C."/>
            <person name="Wink J."/>
        </authorList>
    </citation>
    <scope>NUCLEOTIDE SEQUENCE [LARGE SCALE GENOMIC DNA]</scope>
    <source>
        <strain evidence="6 7">WH131</strain>
    </source>
</reference>
<proteinExistence type="inferred from homology"/>
<dbReference type="Pfam" id="PF01925">
    <property type="entry name" value="TauE"/>
    <property type="match status" value="1"/>
</dbReference>
<keyword evidence="7" id="KW-1185">Reference proteome</keyword>
<dbReference type="PANTHER" id="PTHR43701">
    <property type="entry name" value="MEMBRANE TRANSPORTER PROTEIN MJ0441-RELATED"/>
    <property type="match status" value="1"/>
</dbReference>
<protein>
    <recommendedName>
        <fullName evidence="5">Probable membrane transporter protein</fullName>
    </recommendedName>
</protein>
<name>A0ABS6SKI5_9SPHN</name>
<dbReference type="InterPro" id="IPR051598">
    <property type="entry name" value="TSUP/Inactive_protease-like"/>
</dbReference>
<dbReference type="PANTHER" id="PTHR43701:SF12">
    <property type="entry name" value="MEMBRANE TRANSPORTER PROTEIN YTNM-RELATED"/>
    <property type="match status" value="1"/>
</dbReference>
<evidence type="ECO:0000313" key="7">
    <source>
        <dbReference type="Proteomes" id="UP000699975"/>
    </source>
</evidence>
<feature type="transmembrane region" description="Helical" evidence="5">
    <location>
        <begin position="80"/>
        <end position="100"/>
    </location>
</feature>
<accession>A0ABS6SKI5</accession>
<sequence length="254" mass="26265">MELFQFAWSELLPFVAIGFLAQLVDGALGMAFGAIATTLLVGFMGMPPAQASYKVHLIKIMTTGVSGLSHAITGNIHKRLFLMIVVPGVLGGIFGAYGLAQLDGEAIKPFIFVYLCLLGILLIYKGVRGRLKRRAPRAILPLGFAGGMLDAIGGGGWGPVVSSGLMLQGTEPRAVVGSVNSAEFFVAIAISGAFVGQFGLGHLAAATLGLLIGGVLAAPFGAIAAKYLPAPVMLVLVGCVLTATTGYWLLDSIF</sequence>
<feature type="transmembrane region" description="Helical" evidence="5">
    <location>
        <begin position="106"/>
        <end position="127"/>
    </location>
</feature>
<evidence type="ECO:0000256" key="4">
    <source>
        <dbReference type="ARBA" id="ARBA00023136"/>
    </source>
</evidence>
<evidence type="ECO:0000256" key="5">
    <source>
        <dbReference type="RuleBase" id="RU363041"/>
    </source>
</evidence>
<evidence type="ECO:0000256" key="1">
    <source>
        <dbReference type="ARBA" id="ARBA00004141"/>
    </source>
</evidence>
<comment type="caution">
    <text evidence="6">The sequence shown here is derived from an EMBL/GenBank/DDBJ whole genome shotgun (WGS) entry which is preliminary data.</text>
</comment>
<keyword evidence="3 5" id="KW-1133">Transmembrane helix</keyword>
<feature type="transmembrane region" description="Helical" evidence="5">
    <location>
        <begin position="203"/>
        <end position="224"/>
    </location>
</feature>
<comment type="similarity">
    <text evidence="5">Belongs to the 4-toluene sulfonate uptake permease (TSUP) (TC 2.A.102) family.</text>
</comment>
<dbReference type="Proteomes" id="UP000699975">
    <property type="component" value="Unassembled WGS sequence"/>
</dbReference>
<dbReference type="InterPro" id="IPR002781">
    <property type="entry name" value="TM_pro_TauE-like"/>
</dbReference>
<comment type="subcellular location">
    <subcellularLocation>
        <location evidence="5">Cell membrane</location>
        <topology evidence="5">Multi-pass membrane protein</topology>
    </subcellularLocation>
    <subcellularLocation>
        <location evidence="1">Membrane</location>
        <topology evidence="1">Multi-pass membrane protein</topology>
    </subcellularLocation>
</comment>
<dbReference type="EMBL" id="JAGSPB010000001">
    <property type="protein sequence ID" value="MBV7265501.1"/>
    <property type="molecule type" value="Genomic_DNA"/>
</dbReference>
<evidence type="ECO:0000313" key="6">
    <source>
        <dbReference type="EMBL" id="MBV7265501.1"/>
    </source>
</evidence>
<keyword evidence="2 5" id="KW-0812">Transmembrane</keyword>
<keyword evidence="4 5" id="KW-0472">Membrane</keyword>
<feature type="transmembrane region" description="Helical" evidence="5">
    <location>
        <begin position="178"/>
        <end position="196"/>
    </location>
</feature>
<dbReference type="RefSeq" id="WP_218315951.1">
    <property type="nucleotide sequence ID" value="NZ_JAGSPB010000001.1"/>
</dbReference>